<sequence length="101" mass="11531">MNQVGITENGLFPENIADSFFFICEERSTDHQQEVAHAAQVKEERSILPPITPQEGTFSTRTQKLEEENRLLREELLRLRATPLPPEEIGLCTIKTDVQIP</sequence>
<evidence type="ECO:0000313" key="2">
    <source>
        <dbReference type="Proteomes" id="UP001190700"/>
    </source>
</evidence>
<dbReference type="Proteomes" id="UP001190700">
    <property type="component" value="Unassembled WGS sequence"/>
</dbReference>
<keyword evidence="2" id="KW-1185">Reference proteome</keyword>
<comment type="caution">
    <text evidence="1">The sequence shown here is derived from an EMBL/GenBank/DDBJ whole genome shotgun (WGS) entry which is preliminary data.</text>
</comment>
<evidence type="ECO:0000313" key="1">
    <source>
        <dbReference type="EMBL" id="KAK3244616.1"/>
    </source>
</evidence>
<dbReference type="AlphaFoldDB" id="A0AAE0BXI7"/>
<reference evidence="1 2" key="1">
    <citation type="journal article" date="2015" name="Genome Biol. Evol.">
        <title>Comparative Genomics of a Bacterivorous Green Alga Reveals Evolutionary Causalities and Consequences of Phago-Mixotrophic Mode of Nutrition.</title>
        <authorList>
            <person name="Burns J.A."/>
            <person name="Paasch A."/>
            <person name="Narechania A."/>
            <person name="Kim E."/>
        </authorList>
    </citation>
    <scope>NUCLEOTIDE SEQUENCE [LARGE SCALE GENOMIC DNA]</scope>
    <source>
        <strain evidence="1 2">PLY_AMNH</strain>
    </source>
</reference>
<name>A0AAE0BXI7_9CHLO</name>
<protein>
    <submittedName>
        <fullName evidence="1">Uncharacterized protein</fullName>
    </submittedName>
</protein>
<gene>
    <name evidence="1" type="ORF">CYMTET_45777</name>
</gene>
<accession>A0AAE0BXI7</accession>
<organism evidence="1 2">
    <name type="scientific">Cymbomonas tetramitiformis</name>
    <dbReference type="NCBI Taxonomy" id="36881"/>
    <lineage>
        <taxon>Eukaryota</taxon>
        <taxon>Viridiplantae</taxon>
        <taxon>Chlorophyta</taxon>
        <taxon>Pyramimonadophyceae</taxon>
        <taxon>Pyramimonadales</taxon>
        <taxon>Pyramimonadaceae</taxon>
        <taxon>Cymbomonas</taxon>
    </lineage>
</organism>
<dbReference type="EMBL" id="LGRX02031641">
    <property type="protein sequence ID" value="KAK3244616.1"/>
    <property type="molecule type" value="Genomic_DNA"/>
</dbReference>
<proteinExistence type="predicted"/>